<keyword evidence="6 9" id="KW-0812">Transmembrane</keyword>
<dbReference type="Pfam" id="PF25917">
    <property type="entry name" value="BSH_RND"/>
    <property type="match status" value="1"/>
</dbReference>
<comment type="subcellular location">
    <subcellularLocation>
        <location evidence="1 9">Cell inner membrane</location>
        <topology evidence="1 9">Single-pass membrane protein</topology>
    </subcellularLocation>
</comment>
<evidence type="ECO:0000256" key="9">
    <source>
        <dbReference type="RuleBase" id="RU365093"/>
    </source>
</evidence>
<dbReference type="InterPro" id="IPR010129">
    <property type="entry name" value="T1SS_HlyD"/>
</dbReference>
<dbReference type="Gene3D" id="2.40.30.170">
    <property type="match status" value="1"/>
</dbReference>
<feature type="transmembrane region" description="Helical" evidence="9">
    <location>
        <begin position="44"/>
        <end position="62"/>
    </location>
</feature>
<dbReference type="PRINTS" id="PR01490">
    <property type="entry name" value="RTXTOXIND"/>
</dbReference>
<dbReference type="GO" id="GO:0009306">
    <property type="term" value="P:protein secretion"/>
    <property type="evidence" value="ECO:0007669"/>
    <property type="project" value="InterPro"/>
</dbReference>
<dbReference type="GO" id="GO:0005886">
    <property type="term" value="C:plasma membrane"/>
    <property type="evidence" value="ECO:0007669"/>
    <property type="project" value="UniProtKB-SubCell"/>
</dbReference>
<feature type="domain" description="Multidrug resistance protein MdtA-like barrel-sandwich hybrid" evidence="10">
    <location>
        <begin position="89"/>
        <end position="290"/>
    </location>
</feature>
<evidence type="ECO:0000313" key="13">
    <source>
        <dbReference type="Proteomes" id="UP001058124"/>
    </source>
</evidence>
<evidence type="ECO:0000256" key="3">
    <source>
        <dbReference type="ARBA" id="ARBA00022448"/>
    </source>
</evidence>
<reference evidence="12" key="1">
    <citation type="submission" date="2022-06" db="EMBL/GenBank/DDBJ databases">
        <title>Draft genome sequences of Leminorella grimontii str. JCM5902.</title>
        <authorList>
            <person name="Wakabayashi Y."/>
            <person name="Kojima K."/>
        </authorList>
    </citation>
    <scope>NUCLEOTIDE SEQUENCE</scope>
    <source>
        <strain evidence="12">JCM 5902</strain>
    </source>
</reference>
<dbReference type="AlphaFoldDB" id="A0AAV5N8R8"/>
<evidence type="ECO:0000256" key="2">
    <source>
        <dbReference type="ARBA" id="ARBA00009477"/>
    </source>
</evidence>
<gene>
    <name evidence="12" type="ORF">SOASR030_35010</name>
</gene>
<protein>
    <recommendedName>
        <fullName evidence="9">Membrane fusion protein (MFP) family protein</fullName>
    </recommendedName>
</protein>
<dbReference type="PANTHER" id="PTHR30386">
    <property type="entry name" value="MEMBRANE FUSION SUBUNIT OF EMRAB-TOLC MULTIDRUG EFFLUX PUMP"/>
    <property type="match status" value="1"/>
</dbReference>
<sequence length="418" mass="46190">MGSTVMDKEKRANSPTGAIKNGDLRFMRDLQEALIEQKTPYSMVMLYIIAAVLVIAIAWAHFARVEEITLGEGVIIPASREQVIQSLEGGLLEELNVREGDMVEKGQVLLKIDPTRAGAVYREGVSKVLGLRGSIARLRAEAYDTPLVFPPDVQGATSIVRDETQAYNARRQTLGESVKTLQKSLALAESEINLSTPLMLKGLMSEVELLRMKRQANEFRLQIVERQNKFRSDANAELTRMETELAQAVESVTAREDVMNRTTIVAPVRGTVNNIKVTTVGGVIQQGGEIMTITPLEDQLLVEAKIKPSDVAFLRPGLPATVKITAYDYAIYGGLQGTLEHISSGTLKDEEKARAGRGDSTYYRVFVRTDKAALMAKDRVFPIIPGMIATVEIKTGEKTILDYILKPVLKAREAFRER</sequence>
<dbReference type="Proteomes" id="UP001058124">
    <property type="component" value="Unassembled WGS sequence"/>
</dbReference>
<feature type="domain" description="AprE-like beta-barrel" evidence="11">
    <location>
        <begin position="300"/>
        <end position="396"/>
    </location>
</feature>
<evidence type="ECO:0000256" key="7">
    <source>
        <dbReference type="ARBA" id="ARBA00022989"/>
    </source>
</evidence>
<proteinExistence type="inferred from homology"/>
<evidence type="ECO:0000256" key="4">
    <source>
        <dbReference type="ARBA" id="ARBA00022475"/>
    </source>
</evidence>
<dbReference type="InterPro" id="IPR058625">
    <property type="entry name" value="MdtA-like_BSH"/>
</dbReference>
<keyword evidence="8 9" id="KW-0472">Membrane</keyword>
<keyword evidence="5 9" id="KW-0997">Cell inner membrane</keyword>
<keyword evidence="4 9" id="KW-1003">Cell membrane</keyword>
<dbReference type="PROSITE" id="PS00543">
    <property type="entry name" value="HLYD_FAMILY"/>
    <property type="match status" value="1"/>
</dbReference>
<dbReference type="Pfam" id="PF26002">
    <property type="entry name" value="Beta-barrel_AprE"/>
    <property type="match status" value="1"/>
</dbReference>
<evidence type="ECO:0000256" key="6">
    <source>
        <dbReference type="ARBA" id="ARBA00022692"/>
    </source>
</evidence>
<evidence type="ECO:0000259" key="10">
    <source>
        <dbReference type="Pfam" id="PF25917"/>
    </source>
</evidence>
<dbReference type="PANTHER" id="PTHR30386:SF26">
    <property type="entry name" value="TRANSPORT PROTEIN COMB"/>
    <property type="match status" value="1"/>
</dbReference>
<organism evidence="12 13">
    <name type="scientific">Leminorella grimontii</name>
    <dbReference type="NCBI Taxonomy" id="82981"/>
    <lineage>
        <taxon>Bacteria</taxon>
        <taxon>Pseudomonadati</taxon>
        <taxon>Pseudomonadota</taxon>
        <taxon>Gammaproteobacteria</taxon>
        <taxon>Enterobacterales</taxon>
        <taxon>Budviciaceae</taxon>
        <taxon>Leminorella</taxon>
    </lineage>
</organism>
<evidence type="ECO:0000256" key="1">
    <source>
        <dbReference type="ARBA" id="ARBA00004377"/>
    </source>
</evidence>
<comment type="similarity">
    <text evidence="2 9">Belongs to the membrane fusion protein (MFP) (TC 8.A.1) family.</text>
</comment>
<evidence type="ECO:0000259" key="11">
    <source>
        <dbReference type="Pfam" id="PF26002"/>
    </source>
</evidence>
<keyword evidence="7 9" id="KW-1133">Transmembrane helix</keyword>
<evidence type="ECO:0000256" key="8">
    <source>
        <dbReference type="ARBA" id="ARBA00023136"/>
    </source>
</evidence>
<dbReference type="NCBIfam" id="TIGR01843">
    <property type="entry name" value="type_I_hlyD"/>
    <property type="match status" value="1"/>
</dbReference>
<dbReference type="InterPro" id="IPR058982">
    <property type="entry name" value="Beta-barrel_AprE"/>
</dbReference>
<dbReference type="InterPro" id="IPR006144">
    <property type="entry name" value="Secretion_HlyD_CS"/>
</dbReference>
<evidence type="ECO:0000313" key="12">
    <source>
        <dbReference type="EMBL" id="GKX57389.1"/>
    </source>
</evidence>
<keyword evidence="3 9" id="KW-0813">Transport</keyword>
<dbReference type="EMBL" id="BRLH01000015">
    <property type="protein sequence ID" value="GKX57389.1"/>
    <property type="molecule type" value="Genomic_DNA"/>
</dbReference>
<name>A0AAV5N8R8_9GAMM</name>
<evidence type="ECO:0000256" key="5">
    <source>
        <dbReference type="ARBA" id="ARBA00022519"/>
    </source>
</evidence>
<dbReference type="Gene3D" id="2.40.50.100">
    <property type="match status" value="1"/>
</dbReference>
<dbReference type="InterPro" id="IPR050739">
    <property type="entry name" value="MFP"/>
</dbReference>
<keyword evidence="13" id="KW-1185">Reference proteome</keyword>
<comment type="caution">
    <text evidence="12">The sequence shown here is derived from an EMBL/GenBank/DDBJ whole genome shotgun (WGS) entry which is preliminary data.</text>
</comment>
<accession>A0AAV5N8R8</accession>